<feature type="domain" description="Protein kinase" evidence="4">
    <location>
        <begin position="218"/>
        <end position="452"/>
    </location>
</feature>
<dbReference type="Pfam" id="PF13855">
    <property type="entry name" value="LRR_8"/>
    <property type="match status" value="1"/>
</dbReference>
<dbReference type="SUPFAM" id="SSF52058">
    <property type="entry name" value="L domain-like"/>
    <property type="match status" value="1"/>
</dbReference>
<dbReference type="InterPro" id="IPR003591">
    <property type="entry name" value="Leu-rich_rpt_typical-subtyp"/>
</dbReference>
<dbReference type="Proteomes" id="UP000036449">
    <property type="component" value="Unassembled WGS sequence"/>
</dbReference>
<evidence type="ECO:0000313" key="6">
    <source>
        <dbReference type="Proteomes" id="UP000036449"/>
    </source>
</evidence>
<dbReference type="Gene3D" id="1.10.510.10">
    <property type="entry name" value="Transferase(Phosphotransferase) domain 1"/>
    <property type="match status" value="1"/>
</dbReference>
<keyword evidence="5" id="KW-0808">Transferase</keyword>
<dbReference type="InterPro" id="IPR011009">
    <property type="entry name" value="Kinase-like_dom_sf"/>
</dbReference>
<organism evidence="5 6">
    <name type="scientific">Methylobacterium tarhaniae</name>
    <dbReference type="NCBI Taxonomy" id="1187852"/>
    <lineage>
        <taxon>Bacteria</taxon>
        <taxon>Pseudomonadati</taxon>
        <taxon>Pseudomonadota</taxon>
        <taxon>Alphaproteobacteria</taxon>
        <taxon>Hyphomicrobiales</taxon>
        <taxon>Methylobacteriaceae</taxon>
        <taxon>Methylobacterium</taxon>
    </lineage>
</organism>
<dbReference type="AlphaFoldDB" id="A0A0J6TED5"/>
<accession>A0A0J6TED5</accession>
<dbReference type="PANTHER" id="PTHR48051:SF1">
    <property type="entry name" value="RAS SUPPRESSOR PROTEIN 1"/>
    <property type="match status" value="1"/>
</dbReference>
<protein>
    <submittedName>
        <fullName evidence="5">Protein kinase</fullName>
    </submittedName>
</protein>
<name>A0A0J6TED5_9HYPH</name>
<keyword evidence="1" id="KW-0433">Leucine-rich repeat</keyword>
<dbReference type="InterPro" id="IPR001611">
    <property type="entry name" value="Leu-rich_rpt"/>
</dbReference>
<sequence length="452" mass="47093">MSLEAGLPPATRAGLAALRRGDLAGVRELRLPGGPQGRLTELPPEILGLADTLEFLDLGQNDLTALPADFGRLRRLRVLFCSGNRFDRLPPVLGDCAALSQVGFRGSGIAEVPAESLAPALRWLTLTDNRIAVLPASLGARPLLQKLMLAGNRLRSLPESLRDAENLELLRIAANDLSALPACLTALPRLAWLSWAGNPFEDRAAPAPAAAAVAWGDLAVGSLLGEGASGRVMRAAWRQEGAGEDRPVALKLFKGAMTSDGLPEREMAACLAAGPHPHLTGGLGRLADHPDGAQGLLMPLLPEGWRVLAGPPSLESCSRDVYEPGLRLTPPVALRLARGVAAGAAHLHARGFGHGDLYAHNVLWDGVRGEAVLSDLGAASALPPGPEGAFLQRLDVRAFGLLLEELRAIAPLAHPALDALARACTGADPAARPPMAEVLDALDASIGESGPA</sequence>
<keyword evidence="2" id="KW-0677">Repeat</keyword>
<dbReference type="PATRIC" id="fig|1187852.3.peg.3370"/>
<keyword evidence="6" id="KW-1185">Reference proteome</keyword>
<dbReference type="InterPro" id="IPR001245">
    <property type="entry name" value="Ser-Thr/Tyr_kinase_cat_dom"/>
</dbReference>
<dbReference type="PANTHER" id="PTHR48051">
    <property type="match status" value="1"/>
</dbReference>
<dbReference type="PROSITE" id="PS50011">
    <property type="entry name" value="PROTEIN_KINASE_DOM"/>
    <property type="match status" value="1"/>
</dbReference>
<dbReference type="InterPro" id="IPR000719">
    <property type="entry name" value="Prot_kinase_dom"/>
</dbReference>
<keyword evidence="5" id="KW-0418">Kinase</keyword>
<dbReference type="GO" id="GO:0004672">
    <property type="term" value="F:protein kinase activity"/>
    <property type="evidence" value="ECO:0007669"/>
    <property type="project" value="InterPro"/>
</dbReference>
<dbReference type="Gene3D" id="3.80.10.10">
    <property type="entry name" value="Ribonuclease Inhibitor"/>
    <property type="match status" value="1"/>
</dbReference>
<dbReference type="PROSITE" id="PS00107">
    <property type="entry name" value="PROTEIN_KINASE_ATP"/>
    <property type="match status" value="1"/>
</dbReference>
<keyword evidence="3" id="KW-0547">Nucleotide-binding</keyword>
<dbReference type="GO" id="GO:0005524">
    <property type="term" value="F:ATP binding"/>
    <property type="evidence" value="ECO:0007669"/>
    <property type="project" value="UniProtKB-UniRule"/>
</dbReference>
<dbReference type="EMBL" id="LABZ01000024">
    <property type="protein sequence ID" value="KMO44274.1"/>
    <property type="molecule type" value="Genomic_DNA"/>
</dbReference>
<evidence type="ECO:0000259" key="4">
    <source>
        <dbReference type="PROSITE" id="PS50011"/>
    </source>
</evidence>
<dbReference type="SUPFAM" id="SSF56112">
    <property type="entry name" value="Protein kinase-like (PK-like)"/>
    <property type="match status" value="1"/>
</dbReference>
<dbReference type="OrthoDB" id="8532199at2"/>
<evidence type="ECO:0000256" key="3">
    <source>
        <dbReference type="PROSITE-ProRule" id="PRU10141"/>
    </source>
</evidence>
<dbReference type="Pfam" id="PF07714">
    <property type="entry name" value="PK_Tyr_Ser-Thr"/>
    <property type="match status" value="1"/>
</dbReference>
<dbReference type="InterPro" id="IPR032675">
    <property type="entry name" value="LRR_dom_sf"/>
</dbReference>
<feature type="binding site" evidence="3">
    <location>
        <position position="251"/>
    </location>
    <ligand>
        <name>ATP</name>
        <dbReference type="ChEBI" id="CHEBI:30616"/>
    </ligand>
</feature>
<dbReference type="InterPro" id="IPR050216">
    <property type="entry name" value="LRR_domain-containing"/>
</dbReference>
<dbReference type="InterPro" id="IPR017441">
    <property type="entry name" value="Protein_kinase_ATP_BS"/>
</dbReference>
<reference evidence="5 6" key="1">
    <citation type="submission" date="2015-03" db="EMBL/GenBank/DDBJ databases">
        <title>Genome sequencing of Methylobacterium tarhaniae DSM 25844.</title>
        <authorList>
            <person name="Chaudhry V."/>
            <person name="Patil P.B."/>
        </authorList>
    </citation>
    <scope>NUCLEOTIDE SEQUENCE [LARGE SCALE GENOMIC DNA]</scope>
    <source>
        <strain evidence="5 6">DSM 25844</strain>
    </source>
</reference>
<comment type="caution">
    <text evidence="5">The sequence shown here is derived from an EMBL/GenBank/DDBJ whole genome shotgun (WGS) entry which is preliminary data.</text>
</comment>
<gene>
    <name evidence="5" type="ORF">VQ03_04120</name>
</gene>
<evidence type="ECO:0000256" key="2">
    <source>
        <dbReference type="ARBA" id="ARBA00022737"/>
    </source>
</evidence>
<keyword evidence="3" id="KW-0067">ATP-binding</keyword>
<proteinExistence type="predicted"/>
<dbReference type="RefSeq" id="WP_048449591.1">
    <property type="nucleotide sequence ID" value="NZ_LABZ01000024.1"/>
</dbReference>
<evidence type="ECO:0000313" key="5">
    <source>
        <dbReference type="EMBL" id="KMO44274.1"/>
    </source>
</evidence>
<evidence type="ECO:0000256" key="1">
    <source>
        <dbReference type="ARBA" id="ARBA00022614"/>
    </source>
</evidence>
<dbReference type="GO" id="GO:0005737">
    <property type="term" value="C:cytoplasm"/>
    <property type="evidence" value="ECO:0007669"/>
    <property type="project" value="TreeGrafter"/>
</dbReference>
<dbReference type="SMART" id="SM00369">
    <property type="entry name" value="LRR_TYP"/>
    <property type="match status" value="5"/>
</dbReference>